<accession>A0ABT8MAE2</accession>
<keyword evidence="1" id="KW-1133">Transmembrane helix</keyword>
<gene>
    <name evidence="4" type="ORF">FGU65_08385</name>
</gene>
<evidence type="ECO:0000259" key="3">
    <source>
        <dbReference type="Pfam" id="PF20990"/>
    </source>
</evidence>
<feature type="domain" description="Predicted membrane protein YciQ-like C-terminal" evidence="3">
    <location>
        <begin position="298"/>
        <end position="546"/>
    </location>
</feature>
<organism evidence="4 5">
    <name type="scientific">Methanoculleus frigidifontis</name>
    <dbReference type="NCBI Taxonomy" id="2584085"/>
    <lineage>
        <taxon>Archaea</taxon>
        <taxon>Methanobacteriati</taxon>
        <taxon>Methanobacteriota</taxon>
        <taxon>Stenosarchaea group</taxon>
        <taxon>Methanomicrobia</taxon>
        <taxon>Methanomicrobiales</taxon>
        <taxon>Methanomicrobiaceae</taxon>
        <taxon>Methanoculleus</taxon>
    </lineage>
</organism>
<dbReference type="RefSeq" id="WP_301664028.1">
    <property type="nucleotide sequence ID" value="NZ_VCYH01000005.1"/>
</dbReference>
<keyword evidence="5" id="KW-1185">Reference proteome</keyword>
<comment type="caution">
    <text evidence="4">The sequence shown here is derived from an EMBL/GenBank/DDBJ whole genome shotgun (WGS) entry which is preliminary data.</text>
</comment>
<name>A0ABT8MAE2_9EURY</name>
<feature type="transmembrane region" description="Helical" evidence="1">
    <location>
        <begin position="265"/>
        <end position="287"/>
    </location>
</feature>
<feature type="transmembrane region" description="Helical" evidence="1">
    <location>
        <begin position="462"/>
        <end position="483"/>
    </location>
</feature>
<evidence type="ECO:0000313" key="5">
    <source>
        <dbReference type="Proteomes" id="UP001168338"/>
    </source>
</evidence>
<feature type="transmembrane region" description="Helical" evidence="1">
    <location>
        <begin position="435"/>
        <end position="456"/>
    </location>
</feature>
<reference evidence="4" key="1">
    <citation type="submission" date="2019-05" db="EMBL/GenBank/DDBJ databases">
        <title>Methanoculleus sp. FWC-SCC1, a methanogenic archaeon isolated from deep marine cold seep.</title>
        <authorList>
            <person name="Chen Y.-W."/>
            <person name="Chen S.-C."/>
            <person name="Teng N.-H."/>
            <person name="Lai M.-C."/>
        </authorList>
    </citation>
    <scope>NUCLEOTIDE SEQUENCE</scope>
    <source>
        <strain evidence="4">FWC-SCC1</strain>
    </source>
</reference>
<dbReference type="Pfam" id="PF09972">
    <property type="entry name" value="DUF2207"/>
    <property type="match status" value="1"/>
</dbReference>
<keyword evidence="1" id="KW-0812">Transmembrane</keyword>
<protein>
    <submittedName>
        <fullName evidence="4">DUF2207 domain-containing protein</fullName>
    </submittedName>
</protein>
<evidence type="ECO:0000256" key="1">
    <source>
        <dbReference type="SAM" id="Phobius"/>
    </source>
</evidence>
<dbReference type="InterPro" id="IPR018702">
    <property type="entry name" value="DUF2207"/>
</dbReference>
<dbReference type="Pfam" id="PF20990">
    <property type="entry name" value="DUF2207_C"/>
    <property type="match status" value="1"/>
</dbReference>
<evidence type="ECO:0000313" key="4">
    <source>
        <dbReference type="EMBL" id="MDN7024904.1"/>
    </source>
</evidence>
<proteinExistence type="predicted"/>
<sequence>MSLSEKQQIILLFGITLAIGILAVAGASALPALFEGDLVVQEYDAVFSADGTLVEEYTYDVRQSGEYRMLFRYWAAPLAFEPLNRPYIAFGSIDVPEGTIGYVKNYNGEVRIGDGMASPGEIAAIRDLAFESEVGAYDPGYFPAGTYTATYRFVVHPPIEYDDDWAHLNLLLVEDHVPYENVRINIPAVFVEEIYTNPPTLTQERIGNRIVITGSVPADVPVNVEMVVDKVFLEGIDGFPVFVEDVQQKTADANRWAHLQYTAAAVLHTVALVLVLVVPFLLLAVYYRYGREKSFVVPEYLSFVPDSSLKPWQVTLLFKGDAVEFDENGFYATILDLHRQQKIRVEEKPGGGVTVQVLDGTSGDRYEQRVLTFLQNIADDHTVDTDALRDFAATARRVPGSQHRMQAYQQTFSALTRHVDMSIALRYIVDGRQTVLPLIFLGAIPCGLAILALLIAPDAAYLLVPAAALYFVAGVQAAIAGLFPSTLFGHWKDDHYREKLQWDAFSRFLSDLALMRQYSPDDLSMWGEWLVYGTALGVGDRVEQAMRNLNVPLPDAGVPLYSRMPFIFVPIATYAPPGGGGGGGFGGGGSFGGGGGFGGGGAGGR</sequence>
<dbReference type="InterPro" id="IPR048389">
    <property type="entry name" value="YciQ-like_C"/>
</dbReference>
<dbReference type="Proteomes" id="UP001168338">
    <property type="component" value="Unassembled WGS sequence"/>
</dbReference>
<keyword evidence="1" id="KW-0472">Membrane</keyword>
<evidence type="ECO:0000259" key="2">
    <source>
        <dbReference type="Pfam" id="PF09972"/>
    </source>
</evidence>
<feature type="domain" description="DUF2207" evidence="2">
    <location>
        <begin position="42"/>
        <end position="227"/>
    </location>
</feature>
<dbReference type="EMBL" id="VCYH01000005">
    <property type="protein sequence ID" value="MDN7024904.1"/>
    <property type="molecule type" value="Genomic_DNA"/>
</dbReference>